<dbReference type="InterPro" id="IPR051647">
    <property type="entry name" value="Mediator_comp_sub12"/>
</dbReference>
<evidence type="ECO:0000313" key="2">
    <source>
        <dbReference type="EMBL" id="KAG9321692.1"/>
    </source>
</evidence>
<feature type="compositionally biased region" description="Polar residues" evidence="1">
    <location>
        <begin position="131"/>
        <end position="142"/>
    </location>
</feature>
<dbReference type="GO" id="GO:0045944">
    <property type="term" value="P:positive regulation of transcription by RNA polymerase II"/>
    <property type="evidence" value="ECO:0007669"/>
    <property type="project" value="TreeGrafter"/>
</dbReference>
<dbReference type="GO" id="GO:0016592">
    <property type="term" value="C:mediator complex"/>
    <property type="evidence" value="ECO:0007669"/>
    <property type="project" value="TreeGrafter"/>
</dbReference>
<reference evidence="2" key="1">
    <citation type="submission" date="2021-07" db="EMBL/GenBank/DDBJ databases">
        <title>Draft genome of Mortierella alpina, strain LL118, isolated from an aspen leaf litter sample.</title>
        <authorList>
            <person name="Yang S."/>
            <person name="Vinatzer B.A."/>
        </authorList>
    </citation>
    <scope>NUCLEOTIDE SEQUENCE</scope>
    <source>
        <strain evidence="2">LL118</strain>
    </source>
</reference>
<feature type="compositionally biased region" description="Gly residues" evidence="1">
    <location>
        <begin position="1980"/>
        <end position="1989"/>
    </location>
</feature>
<feature type="region of interest" description="Disordered" evidence="1">
    <location>
        <begin position="1229"/>
        <end position="1252"/>
    </location>
</feature>
<feature type="compositionally biased region" description="Low complexity" evidence="1">
    <location>
        <begin position="333"/>
        <end position="345"/>
    </location>
</feature>
<feature type="compositionally biased region" description="Low complexity" evidence="1">
    <location>
        <begin position="36"/>
        <end position="59"/>
    </location>
</feature>
<feature type="compositionally biased region" description="Polar residues" evidence="1">
    <location>
        <begin position="874"/>
        <end position="883"/>
    </location>
</feature>
<feature type="compositionally biased region" description="Basic and acidic residues" evidence="1">
    <location>
        <begin position="1530"/>
        <end position="1545"/>
    </location>
</feature>
<feature type="compositionally biased region" description="Polar residues" evidence="1">
    <location>
        <begin position="1"/>
        <end position="22"/>
    </location>
</feature>
<feature type="compositionally biased region" description="Acidic residues" evidence="1">
    <location>
        <begin position="419"/>
        <end position="436"/>
    </location>
</feature>
<dbReference type="GO" id="GO:0003713">
    <property type="term" value="F:transcription coactivator activity"/>
    <property type="evidence" value="ECO:0007669"/>
    <property type="project" value="TreeGrafter"/>
</dbReference>
<dbReference type="Proteomes" id="UP000717515">
    <property type="component" value="Unassembled WGS sequence"/>
</dbReference>
<feature type="region of interest" description="Disordered" evidence="1">
    <location>
        <begin position="1869"/>
        <end position="2099"/>
    </location>
</feature>
<feature type="region of interest" description="Disordered" evidence="1">
    <location>
        <begin position="645"/>
        <end position="1037"/>
    </location>
</feature>
<gene>
    <name evidence="2" type="ORF">KVV02_002160</name>
</gene>
<feature type="compositionally biased region" description="Polar residues" evidence="1">
    <location>
        <begin position="60"/>
        <end position="75"/>
    </location>
</feature>
<feature type="compositionally biased region" description="Polar residues" evidence="1">
    <location>
        <begin position="1646"/>
        <end position="1655"/>
    </location>
</feature>
<organism evidence="2 3">
    <name type="scientific">Mortierella alpina</name>
    <name type="common">Oleaginous fungus</name>
    <name type="synonym">Mortierella renispora</name>
    <dbReference type="NCBI Taxonomy" id="64518"/>
    <lineage>
        <taxon>Eukaryota</taxon>
        <taxon>Fungi</taxon>
        <taxon>Fungi incertae sedis</taxon>
        <taxon>Mucoromycota</taxon>
        <taxon>Mortierellomycotina</taxon>
        <taxon>Mortierellomycetes</taxon>
        <taxon>Mortierellales</taxon>
        <taxon>Mortierellaceae</taxon>
        <taxon>Mortierella</taxon>
    </lineage>
</organism>
<feature type="compositionally biased region" description="Polar residues" evidence="1">
    <location>
        <begin position="353"/>
        <end position="375"/>
    </location>
</feature>
<feature type="region of interest" description="Disordered" evidence="1">
    <location>
        <begin position="2111"/>
        <end position="2141"/>
    </location>
</feature>
<feature type="compositionally biased region" description="Polar residues" evidence="1">
    <location>
        <begin position="1114"/>
        <end position="1123"/>
    </location>
</feature>
<feature type="compositionally biased region" description="Polar residues" evidence="1">
    <location>
        <begin position="1950"/>
        <end position="1964"/>
    </location>
</feature>
<feature type="compositionally biased region" description="Polar residues" evidence="1">
    <location>
        <begin position="445"/>
        <end position="455"/>
    </location>
</feature>
<feature type="compositionally biased region" description="Basic and acidic residues" evidence="1">
    <location>
        <begin position="844"/>
        <end position="860"/>
    </location>
</feature>
<dbReference type="PANTHER" id="PTHR46007:SF8">
    <property type="entry name" value="C2H2-TYPE DOMAIN-CONTAINING PROTEIN"/>
    <property type="match status" value="1"/>
</dbReference>
<feature type="compositionally biased region" description="Basic and acidic residues" evidence="1">
    <location>
        <begin position="196"/>
        <end position="205"/>
    </location>
</feature>
<feature type="compositionally biased region" description="Acidic residues" evidence="1">
    <location>
        <begin position="505"/>
        <end position="516"/>
    </location>
</feature>
<accession>A0A9P7ZZQ5</accession>
<feature type="compositionally biased region" description="Low complexity" evidence="1">
    <location>
        <begin position="1663"/>
        <end position="1687"/>
    </location>
</feature>
<feature type="region of interest" description="Disordered" evidence="1">
    <location>
        <begin position="409"/>
        <end position="573"/>
    </location>
</feature>
<feature type="region of interest" description="Disordered" evidence="1">
    <location>
        <begin position="1521"/>
        <end position="1609"/>
    </location>
</feature>
<feature type="compositionally biased region" description="Basic and acidic residues" evidence="1">
    <location>
        <begin position="2020"/>
        <end position="2033"/>
    </location>
</feature>
<feature type="region of interest" description="Disordered" evidence="1">
    <location>
        <begin position="1629"/>
        <end position="1739"/>
    </location>
</feature>
<feature type="compositionally biased region" description="Low complexity" evidence="1">
    <location>
        <begin position="300"/>
        <end position="325"/>
    </location>
</feature>
<feature type="region of interest" description="Disordered" evidence="1">
    <location>
        <begin position="2161"/>
        <end position="2181"/>
    </location>
</feature>
<feature type="compositionally biased region" description="Low complexity" evidence="1">
    <location>
        <begin position="239"/>
        <end position="251"/>
    </location>
</feature>
<feature type="compositionally biased region" description="Acidic residues" evidence="1">
    <location>
        <begin position="712"/>
        <end position="736"/>
    </location>
</feature>
<feature type="compositionally biased region" description="Basic and acidic residues" evidence="1">
    <location>
        <begin position="1883"/>
        <end position="1906"/>
    </location>
</feature>
<feature type="compositionally biased region" description="Basic and acidic residues" evidence="1">
    <location>
        <begin position="161"/>
        <end position="176"/>
    </location>
</feature>
<feature type="compositionally biased region" description="Basic and acidic residues" evidence="1">
    <location>
        <begin position="216"/>
        <end position="227"/>
    </location>
</feature>
<sequence length="2181" mass="236555">MPTGASNSTPPLNTSAPKRNNPPTLPPARAHGIHARSLARPPSTLLSASPASPGMASPSTPDSARSTHSTPTSAKASVVAPLPPGSRESTFPAPILQAPQQSHQPRQRPVPSARSPVESSFQPRPAPPPVRQSSGLSGSVAVQQPVPIASDQTPSATVVGSKKDTALDSNSKEQKGSDSNPPDPEPNDDDCDEDDAIKFPEEATKRTTTRQRKVRKSLEKLTRSSLEKRRRSRQMKALTSIPPSTSSTMTPLKANTLTEAPKRLSLWASLFGNGMSSSGNKTEARPAVSDSLDKSDKPLDSVAGSRANAGSSAQQASSSPATDSSSRSEKTLSDASSHSSRSSESLEQDDDQPQFSRGESIAESSSTNSAPSLSDVSVARHERTRTLPGMLPQWDGSILWSLTKALGAKKTEAPPLDSDSSDSDSSEETPAVEDGDEHAGESEDAASTKSFSSLGEHSAAEAGTEEAEKRQSSPVVPAREALSIRTHIPEQRVIVAEAQVQIGDESGDEEEDEDPFTDSHALPVSVSPSVISSTPTKGQLSAVSASPVSSTSPSLSPLSYLTGSSASGSTWSLQGSRQSLMKMIFKSKNEQASSAAAETGSQADFVDQLQYKAESPLGSASPSTPSQAPHMDLFADFESTASLPTSLDIQTKDTKRRSFLTPGAFPGQGEAIRDEVQESDLGYEQAHVPMYAASEGDSLAFAQDDTRQCEQEGSDEMDDGDQDDTNSDSSDYEEDVISTLPFKNSYERSSFLQEPPLPRFNPNPARSSPGHQQRAFPKRLTNPVSVQAPSHDVPAEQEPLQIAVHSVIPQPPTKPTPQTTLKDKLDTSKPLLRGKLSPPMTSSHRQDSTKASRLLTDDKSLVSSLTPPSMAAGGSSSRSNKQPAETFKTHVVNRTETKAPNLDNDIDYCRYKEEVTEPNAPRRASTLGQGGRPRDDDTTATSSEETESSEQTGGDSPLVVEVISSGLRSAGPDNSAAPLSAFGSGARRGSAPNAHHVPVHAPQLHQPQGKMNNPPPLPPPRNSRRPRSKTLSRYGSKDNIRLSLEQLSRPSFTGHAVSDMKAVSHRYESPTKEHIMEEMGSEQARAFSEEDFVYCQNDKIREVIRTNSLMSQGNEVSHNQQGYGQPYGKGNNAFDEYSSSTSDYQQPPTTKPQQAAQQPAQAPVVHANDALLVATLRDQIASLSSERDQFYQETLILRQKHEMLTSLVSNMGVAVESIQQQQLLQQHQQQQQQQQQHQQQQHHHQQQQYHAQHALESGIMGSLSSMSLPVMAGSDSLLNNYQPQHGQSEYVVPDHQQPQHVPRRHHEDQAAQYIDQVGQGEDSSVHAPYGFATHSQQNVCADLYPIQPQQEEPQLQPRRNHFHEADLQRSERVRQLSDEYSIQMPRNSEESLRGFHQQSQPDLIQEVPQGHGLGFQAHAIAQDPSQTIPASQGPYDAETFQDAYDGQHLHDSFVQQQQQHQHPQKPASFGEGYDLIPSGEIVGNDTAMMNEGARASEYFQQQQQHQQSLDEIHQQGGLTLQQLKHQHQQSRSEGHQYRRSTDTRHSSQTSQDGYQLMDVITTRPMSGGMASTGLSHGPMEFGYGGGHQPQRQDLDFGPTNPFSSNYNPALQALPTRDQAQHMGHLRLQQEPSDAPGSHLRRHHSMQYPQSSSRQFSAPEMVHSAHQQSSQYQQQQQQPSSQYPSQASEPRAGHGRPPVWEPSHHHQSRSSSSSRIDHRRQRSNPQQDAPFPSQPDKGMLLLSSSTSFMNAHEYRGESPCLGSAGLHGAASSSTAPLSMFSNVVQQEKVRIEERTSTLNGAAGWSERPFSPVMASASEALVGEDAAGSSSRHMASFAEIMASTGSLSTSLTGAAKTRVLTKDTTDKIRQQFDSYLADPKRRSRHLDSEREAGERDQREEQRMRHDLETETLADATSDSGSESDDEREEGEGEEDEERSRQMGSHLLGRSKTLASTGISTRMNRVSGQDHLEQQQQQRPNHGTGGGGGGGVSVQQQHKGLQSAKETLVRHHSSSGSLRSVARHSEQSRIVNKDTTADVAVTHGPLVLLGGQGSSSSSGSDVHAGVPSQGLPQQPQKAQQQQQQAHPHLSRQNIPVPPATLPRPAVAYKVPVDSPRLPSFPPAASSSSKTVIDEEGGDWGLQAQPRRYNSVKLGMTGVTGATRRAIGRPVEKGHGLELGPEDCV</sequence>
<feature type="region of interest" description="Disordered" evidence="1">
    <location>
        <begin position="1"/>
        <end position="257"/>
    </location>
</feature>
<feature type="region of interest" description="Disordered" evidence="1">
    <location>
        <begin position="1114"/>
        <end position="1163"/>
    </location>
</feature>
<feature type="region of interest" description="Disordered" evidence="1">
    <location>
        <begin position="270"/>
        <end position="394"/>
    </location>
</feature>
<proteinExistence type="predicted"/>
<dbReference type="PANTHER" id="PTHR46007">
    <property type="entry name" value="MEDIATOR OF RNA POLYMERASE II TRANSCRIPTION SUBUNIT 12"/>
    <property type="match status" value="1"/>
</dbReference>
<feature type="compositionally biased region" description="Low complexity" evidence="1">
    <location>
        <begin position="2111"/>
        <end position="2125"/>
    </location>
</feature>
<dbReference type="EMBL" id="JAIFTL010000189">
    <property type="protein sequence ID" value="KAG9321692.1"/>
    <property type="molecule type" value="Genomic_DNA"/>
</dbReference>
<evidence type="ECO:0000256" key="1">
    <source>
        <dbReference type="SAM" id="MobiDB-lite"/>
    </source>
</evidence>
<feature type="compositionally biased region" description="Low complexity" evidence="1">
    <location>
        <begin position="939"/>
        <end position="956"/>
    </location>
</feature>
<protein>
    <submittedName>
        <fullName evidence="2">Uncharacterized protein</fullName>
    </submittedName>
</protein>
<feature type="compositionally biased region" description="Low complexity" evidence="1">
    <location>
        <begin position="2069"/>
        <end position="2082"/>
    </location>
</feature>
<name>A0A9P7ZZQ5_MORAP</name>
<feature type="compositionally biased region" description="Low complexity" evidence="1">
    <location>
        <begin position="1229"/>
        <end position="1239"/>
    </location>
</feature>
<evidence type="ECO:0000313" key="3">
    <source>
        <dbReference type="Proteomes" id="UP000717515"/>
    </source>
</evidence>
<feature type="compositionally biased region" description="Low complexity" evidence="1">
    <location>
        <begin position="1145"/>
        <end position="1163"/>
    </location>
</feature>
<feature type="compositionally biased region" description="Acidic residues" evidence="1">
    <location>
        <begin position="185"/>
        <end position="195"/>
    </location>
</feature>
<comment type="caution">
    <text evidence="2">The sequence shown here is derived from an EMBL/GenBank/DDBJ whole genome shotgun (WGS) entry which is preliminary data.</text>
</comment>
<feature type="compositionally biased region" description="Acidic residues" evidence="1">
    <location>
        <begin position="1919"/>
        <end position="1934"/>
    </location>
</feature>
<feature type="compositionally biased region" description="Low complexity" evidence="1">
    <location>
        <begin position="523"/>
        <end position="565"/>
    </location>
</feature>